<reference evidence="2 3" key="1">
    <citation type="submission" date="2020-10" db="EMBL/GenBank/DDBJ databases">
        <title>Olsenella immobilis sp.nov., isolated from the mud in a fermentation cellar used for the production of Chinese strong-flavoured liquor.</title>
        <authorList>
            <person name="Lu L."/>
        </authorList>
    </citation>
    <scope>NUCLEOTIDE SEQUENCE [LARGE SCALE GENOMIC DNA]</scope>
    <source>
        <strain evidence="2 3">LZLJ-2</strain>
    </source>
</reference>
<accession>A0A7S7M800</accession>
<feature type="transmembrane region" description="Helical" evidence="1">
    <location>
        <begin position="132"/>
        <end position="151"/>
    </location>
</feature>
<organism evidence="2 3">
    <name type="scientific">Thermophilibacter immobilis</name>
    <dbReference type="NCBI Taxonomy" id="2779519"/>
    <lineage>
        <taxon>Bacteria</taxon>
        <taxon>Bacillati</taxon>
        <taxon>Actinomycetota</taxon>
        <taxon>Coriobacteriia</taxon>
        <taxon>Coriobacteriales</taxon>
        <taxon>Atopobiaceae</taxon>
        <taxon>Thermophilibacter</taxon>
    </lineage>
</organism>
<evidence type="ECO:0000313" key="3">
    <source>
        <dbReference type="Proteomes" id="UP000593735"/>
    </source>
</evidence>
<evidence type="ECO:0000313" key="2">
    <source>
        <dbReference type="EMBL" id="QOY60374.1"/>
    </source>
</evidence>
<proteinExistence type="predicted"/>
<sequence>MAKRRKFVYHGHHGIEGQEAACLWCGKPTASHEYVVNPGGDPVLKCCCEEHFESTVSFVNHDARMRPLFYVAVGLCAIASWIAIAFLDFQPVWTPMPFVALSAVILIWPRVLPRYEYYLPLGLVKTRKIVRAIALVALVFSLYVAGVRLGVLPG</sequence>
<keyword evidence="1" id="KW-0472">Membrane</keyword>
<feature type="transmembrane region" description="Helical" evidence="1">
    <location>
        <begin position="93"/>
        <end position="112"/>
    </location>
</feature>
<gene>
    <name evidence="2" type="ORF">INP52_08175</name>
</gene>
<name>A0A7S7M800_9ACTN</name>
<feature type="transmembrane region" description="Helical" evidence="1">
    <location>
        <begin position="68"/>
        <end position="87"/>
    </location>
</feature>
<dbReference type="AlphaFoldDB" id="A0A7S7M800"/>
<dbReference type="Proteomes" id="UP000593735">
    <property type="component" value="Chromosome"/>
</dbReference>
<keyword evidence="3" id="KW-1185">Reference proteome</keyword>
<keyword evidence="1" id="KW-0812">Transmembrane</keyword>
<dbReference type="EMBL" id="CP063767">
    <property type="protein sequence ID" value="QOY60374.1"/>
    <property type="molecule type" value="Genomic_DNA"/>
</dbReference>
<keyword evidence="1" id="KW-1133">Transmembrane helix</keyword>
<protein>
    <submittedName>
        <fullName evidence="2">Uncharacterized protein</fullName>
    </submittedName>
</protein>
<evidence type="ECO:0000256" key="1">
    <source>
        <dbReference type="SAM" id="Phobius"/>
    </source>
</evidence>
<dbReference type="KEGG" id="tio:INP52_08175"/>
<dbReference type="RefSeq" id="WP_194370754.1">
    <property type="nucleotide sequence ID" value="NZ_CP063767.1"/>
</dbReference>